<dbReference type="EMBL" id="FRBW01000005">
    <property type="protein sequence ID" value="SHN09565.1"/>
    <property type="molecule type" value="Genomic_DNA"/>
</dbReference>
<accession>A0A1M7NZI4</accession>
<dbReference type="RefSeq" id="WP_235860658.1">
    <property type="nucleotide sequence ID" value="NZ_FRBW01000005.1"/>
</dbReference>
<evidence type="ECO:0000313" key="1">
    <source>
        <dbReference type="EMBL" id="SHN09565.1"/>
    </source>
</evidence>
<dbReference type="Proteomes" id="UP000186002">
    <property type="component" value="Unassembled WGS sequence"/>
</dbReference>
<dbReference type="AlphaFoldDB" id="A0A1M7NZI4"/>
<evidence type="ECO:0008006" key="3">
    <source>
        <dbReference type="Google" id="ProtNLM"/>
    </source>
</evidence>
<dbReference type="SUPFAM" id="SSF52833">
    <property type="entry name" value="Thioredoxin-like"/>
    <property type="match status" value="1"/>
</dbReference>
<keyword evidence="2" id="KW-1185">Reference proteome</keyword>
<sequence>MQGAGASAKGYVLLHWPRGHWRVPRTDSAGMPAVLSEAMIAANERGLHVALVEGDDLAVSFNGVFVRTATPEEMAGYLGSVSKGAELEGEQDKRITILCCTDGKRDPCCARYGFATFKALRSQADPEEFRILQSTHLGGCRFAASLMVLPQRARYGRLEPRDVPDFLSCLREGKPYLPAYRGNPELDDLGQVAEHAALSHWQNAGFDGKISLTRLSGFDGQNDRAEVLASANTGQLRIELQQSRFPVSTRCSNLKEDAPSDHADRWNVVSLTPLMP</sequence>
<dbReference type="Pfam" id="PF06999">
    <property type="entry name" value="Suc_Fer-like"/>
    <property type="match status" value="1"/>
</dbReference>
<evidence type="ECO:0000313" key="2">
    <source>
        <dbReference type="Proteomes" id="UP000186002"/>
    </source>
</evidence>
<dbReference type="InterPro" id="IPR036249">
    <property type="entry name" value="Thioredoxin-like_sf"/>
</dbReference>
<protein>
    <recommendedName>
        <fullName evidence="3">Sucrase ferredoxin</fullName>
    </recommendedName>
</protein>
<name>A0A1M7NZI4_9HYPH</name>
<gene>
    <name evidence="1" type="ORF">SAMN05444272_4067</name>
</gene>
<dbReference type="Gene3D" id="3.40.30.10">
    <property type="entry name" value="Glutaredoxin"/>
    <property type="match status" value="1"/>
</dbReference>
<dbReference type="InterPro" id="IPR009737">
    <property type="entry name" value="Aim32/Apd1-like"/>
</dbReference>
<organism evidence="1 2">
    <name type="scientific">Roseibium suaedae</name>
    <dbReference type="NCBI Taxonomy" id="735517"/>
    <lineage>
        <taxon>Bacteria</taxon>
        <taxon>Pseudomonadati</taxon>
        <taxon>Pseudomonadota</taxon>
        <taxon>Alphaproteobacteria</taxon>
        <taxon>Hyphomicrobiales</taxon>
        <taxon>Stappiaceae</taxon>
        <taxon>Roseibium</taxon>
    </lineage>
</organism>
<reference evidence="1 2" key="1">
    <citation type="submission" date="2016-11" db="EMBL/GenBank/DDBJ databases">
        <authorList>
            <person name="Jaros S."/>
            <person name="Januszkiewicz K."/>
            <person name="Wedrychowicz H."/>
        </authorList>
    </citation>
    <scope>NUCLEOTIDE SEQUENCE [LARGE SCALE GENOMIC DNA]</scope>
    <source>
        <strain evidence="1 2">DSM 22153</strain>
    </source>
</reference>
<proteinExistence type="predicted"/>